<evidence type="ECO:0000256" key="8">
    <source>
        <dbReference type="SAM" id="SignalP"/>
    </source>
</evidence>
<dbReference type="GO" id="GO:0015562">
    <property type="term" value="F:efflux transmembrane transporter activity"/>
    <property type="evidence" value="ECO:0007669"/>
    <property type="project" value="InterPro"/>
</dbReference>
<evidence type="ECO:0000256" key="7">
    <source>
        <dbReference type="ARBA" id="ARBA00023237"/>
    </source>
</evidence>
<keyword evidence="8" id="KW-0732">Signal</keyword>
<evidence type="ECO:0000256" key="3">
    <source>
        <dbReference type="ARBA" id="ARBA00022448"/>
    </source>
</evidence>
<evidence type="ECO:0000256" key="4">
    <source>
        <dbReference type="ARBA" id="ARBA00022452"/>
    </source>
</evidence>
<keyword evidence="7" id="KW-0998">Cell outer membrane</keyword>
<keyword evidence="5" id="KW-0812">Transmembrane</keyword>
<reference evidence="9 10" key="1">
    <citation type="submission" date="2018-05" db="EMBL/GenBank/DDBJ databases">
        <title>Vibrio limimaris sp. nov., isolated from marine sediment.</title>
        <authorList>
            <person name="Li C.-M."/>
        </authorList>
    </citation>
    <scope>NUCLEOTIDE SEQUENCE [LARGE SCALE GENOMIC DNA]</scope>
    <source>
        <strain evidence="9 10">E4404</strain>
    </source>
</reference>
<evidence type="ECO:0000256" key="6">
    <source>
        <dbReference type="ARBA" id="ARBA00023136"/>
    </source>
</evidence>
<keyword evidence="10" id="KW-1185">Reference proteome</keyword>
<dbReference type="GO" id="GO:0009279">
    <property type="term" value="C:cell outer membrane"/>
    <property type="evidence" value="ECO:0007669"/>
    <property type="project" value="UniProtKB-SubCell"/>
</dbReference>
<dbReference type="Gene3D" id="1.20.1600.10">
    <property type="entry name" value="Outer membrane efflux proteins (OEP)"/>
    <property type="match status" value="1"/>
</dbReference>
<dbReference type="NCBIfam" id="TIGR01844">
    <property type="entry name" value="type_I_sec_TolC"/>
    <property type="match status" value="1"/>
</dbReference>
<dbReference type="OrthoDB" id="9814637at2"/>
<keyword evidence="3" id="KW-0813">Transport</keyword>
<dbReference type="SUPFAM" id="SSF56954">
    <property type="entry name" value="Outer membrane efflux proteins (OEP)"/>
    <property type="match status" value="1"/>
</dbReference>
<dbReference type="RefSeq" id="WP_109317866.1">
    <property type="nucleotide sequence ID" value="NZ_QFWT01000001.1"/>
</dbReference>
<dbReference type="InterPro" id="IPR010130">
    <property type="entry name" value="T1SS_OMP_TolC"/>
</dbReference>
<evidence type="ECO:0000313" key="9">
    <source>
        <dbReference type="EMBL" id="PWI34711.1"/>
    </source>
</evidence>
<comment type="caution">
    <text evidence="9">The sequence shown here is derived from an EMBL/GenBank/DDBJ whole genome shotgun (WGS) entry which is preliminary data.</text>
</comment>
<dbReference type="Proteomes" id="UP000245362">
    <property type="component" value="Unassembled WGS sequence"/>
</dbReference>
<evidence type="ECO:0000256" key="5">
    <source>
        <dbReference type="ARBA" id="ARBA00022692"/>
    </source>
</evidence>
<feature type="chain" id="PRO_5015688774" evidence="8">
    <location>
        <begin position="23"/>
        <end position="435"/>
    </location>
</feature>
<dbReference type="AlphaFoldDB" id="A0A2U3BD47"/>
<evidence type="ECO:0000256" key="2">
    <source>
        <dbReference type="ARBA" id="ARBA00007613"/>
    </source>
</evidence>
<dbReference type="Pfam" id="PF02321">
    <property type="entry name" value="OEP"/>
    <property type="match status" value="2"/>
</dbReference>
<gene>
    <name evidence="9" type="ORF">DI392_00010</name>
</gene>
<sequence length="435" mass="48745">MKRTHLTTLACLVALSSTPTLGQTLEQAIAITLASNPEIKASFNEYQSYVERSNISRGDYLPNLDLDAGIGHEAINPVNGNDTDLTRKELTLRLTQLIWDGNQTIHDIDRTSAEAESMRKQLIADAQDKALEVTEIYLDATKAYEILALSEKNLAIHKEIYRNIKRRADQGIDSTADLTQIETRLAKAHGNLLAAQNNMVDTHTQFTRIVGQSPMGLIFPRADQKAIPLTLQDAIKLATEKHPVLGVAKADVDAARLQYKQAKGKNYPTFSIDVAQSWYDDADGIEGNSDEFTAMLRVSYNLLNGGSDMAQIDQMAYILNQTKDLRAKAYRSVEESLRLAWSALDLTLQQKEFLADQVDSAAKTVTGYEKQFLIGQRTLLDLLNMENELFEARKDYTDAKYDEQLAKYRVLNSTGTLLESLLVDMPEDWNDKVDY</sequence>
<dbReference type="InterPro" id="IPR051906">
    <property type="entry name" value="TolC-like"/>
</dbReference>
<evidence type="ECO:0000313" key="10">
    <source>
        <dbReference type="Proteomes" id="UP000245362"/>
    </source>
</evidence>
<dbReference type="PANTHER" id="PTHR30026:SF22">
    <property type="entry name" value="OUTER MEMBRANE EFFLUX PROTEIN"/>
    <property type="match status" value="1"/>
</dbReference>
<name>A0A2U3BD47_9VIBR</name>
<evidence type="ECO:0000256" key="1">
    <source>
        <dbReference type="ARBA" id="ARBA00004442"/>
    </source>
</evidence>
<keyword evidence="4" id="KW-1134">Transmembrane beta strand</keyword>
<dbReference type="GO" id="GO:0015288">
    <property type="term" value="F:porin activity"/>
    <property type="evidence" value="ECO:0007669"/>
    <property type="project" value="TreeGrafter"/>
</dbReference>
<accession>A0A2U3BD47</accession>
<dbReference type="InterPro" id="IPR003423">
    <property type="entry name" value="OMP_efflux"/>
</dbReference>
<proteinExistence type="inferred from homology"/>
<dbReference type="PANTHER" id="PTHR30026">
    <property type="entry name" value="OUTER MEMBRANE PROTEIN TOLC"/>
    <property type="match status" value="1"/>
</dbReference>
<comment type="subcellular location">
    <subcellularLocation>
        <location evidence="1">Cell outer membrane</location>
    </subcellularLocation>
</comment>
<keyword evidence="6" id="KW-0472">Membrane</keyword>
<dbReference type="GO" id="GO:1990281">
    <property type="term" value="C:efflux pump complex"/>
    <property type="evidence" value="ECO:0007669"/>
    <property type="project" value="TreeGrafter"/>
</dbReference>
<feature type="signal peptide" evidence="8">
    <location>
        <begin position="1"/>
        <end position="22"/>
    </location>
</feature>
<organism evidence="9 10">
    <name type="scientific">Vibrio albus</name>
    <dbReference type="NCBI Taxonomy" id="2200953"/>
    <lineage>
        <taxon>Bacteria</taxon>
        <taxon>Pseudomonadati</taxon>
        <taxon>Pseudomonadota</taxon>
        <taxon>Gammaproteobacteria</taxon>
        <taxon>Vibrionales</taxon>
        <taxon>Vibrionaceae</taxon>
        <taxon>Vibrio</taxon>
    </lineage>
</organism>
<protein>
    <submittedName>
        <fullName evidence="9">Agglutination protein</fullName>
    </submittedName>
</protein>
<dbReference type="EMBL" id="QFWT01000001">
    <property type="protein sequence ID" value="PWI34711.1"/>
    <property type="molecule type" value="Genomic_DNA"/>
</dbReference>
<comment type="similarity">
    <text evidence="2">Belongs to the outer membrane factor (OMF) (TC 1.B.17) family.</text>
</comment>